<dbReference type="Pfam" id="PF00248">
    <property type="entry name" value="Aldo_ket_red"/>
    <property type="match status" value="1"/>
</dbReference>
<keyword evidence="2" id="KW-0408">Iron</keyword>
<proteinExistence type="predicted"/>
<dbReference type="PRINTS" id="PR00069">
    <property type="entry name" value="ALDKETRDTASE"/>
</dbReference>
<reference evidence="5" key="2">
    <citation type="journal article" date="2021" name="PeerJ">
        <title>Extensive microbial diversity within the chicken gut microbiome revealed by metagenomics and culture.</title>
        <authorList>
            <person name="Gilroy R."/>
            <person name="Ravi A."/>
            <person name="Getino M."/>
            <person name="Pursley I."/>
            <person name="Horton D.L."/>
            <person name="Alikhan N.F."/>
            <person name="Baker D."/>
            <person name="Gharbi K."/>
            <person name="Hall N."/>
            <person name="Watson M."/>
            <person name="Adriaenssens E.M."/>
            <person name="Foster-Nyarko E."/>
            <person name="Jarju S."/>
            <person name="Secka A."/>
            <person name="Antonio M."/>
            <person name="Oren A."/>
            <person name="Chaudhuri R.R."/>
            <person name="La Ragione R."/>
            <person name="Hildebrand F."/>
            <person name="Pallen M.J."/>
        </authorList>
    </citation>
    <scope>NUCLEOTIDE SEQUENCE</scope>
    <source>
        <strain evidence="5">ChiW13-3771</strain>
    </source>
</reference>
<evidence type="ECO:0000256" key="2">
    <source>
        <dbReference type="ARBA" id="ARBA00023004"/>
    </source>
</evidence>
<evidence type="ECO:0000313" key="6">
    <source>
        <dbReference type="Proteomes" id="UP000824201"/>
    </source>
</evidence>
<dbReference type="Pfam" id="PF13534">
    <property type="entry name" value="Fer4_17"/>
    <property type="match status" value="1"/>
</dbReference>
<keyword evidence="3" id="KW-0411">Iron-sulfur</keyword>
<dbReference type="SUPFAM" id="SSF51430">
    <property type="entry name" value="NAD(P)-linked oxidoreductase"/>
    <property type="match status" value="1"/>
</dbReference>
<feature type="domain" description="4Fe-4S ferredoxin-type" evidence="4">
    <location>
        <begin position="295"/>
        <end position="327"/>
    </location>
</feature>
<sequence length="343" mass="38379">MKTVKLGNTGIIANKNGFGALPIQRVDMETAVKLIHQAYEGGVNFFDTARSYSDSEEKLGRAIADIPRENIYIATKTPAKTGEAVKKDLETSLSKLKTDYIDIYQLHCAPKCFRPGEADGVYDAMVEAKKEGKIRHIGITAHLLHVAQEAIDSGLYETLQYPFAYISTEKEIELMKNCVNAGMGFLGMKGLAGGLLTRADVCYWFADQYDGVLPLWGVQREEELRQFLSFQENPPVLNEEIRSIIENDRKELSGSFCRGCGYCMPCPQGIEISTCARMIQLLRRSPSQNWLNEVWQENMKKIETCLHCGKCASKCPYGLDTPTLLEKNYEDYKNVLAGIVSVS</sequence>
<evidence type="ECO:0000259" key="4">
    <source>
        <dbReference type="PROSITE" id="PS51379"/>
    </source>
</evidence>
<gene>
    <name evidence="5" type="ORF">IAC96_10405</name>
</gene>
<dbReference type="InterPro" id="IPR017900">
    <property type="entry name" value="4Fe4S_Fe_S_CS"/>
</dbReference>
<dbReference type="InterPro" id="IPR023210">
    <property type="entry name" value="NADP_OxRdtase_dom"/>
</dbReference>
<dbReference type="CDD" id="cd19100">
    <property type="entry name" value="AKR_unchar"/>
    <property type="match status" value="1"/>
</dbReference>
<name>A0A9D1EFE5_9FIRM</name>
<dbReference type="Proteomes" id="UP000824201">
    <property type="component" value="Unassembled WGS sequence"/>
</dbReference>
<evidence type="ECO:0000256" key="1">
    <source>
        <dbReference type="ARBA" id="ARBA00022723"/>
    </source>
</evidence>
<organism evidence="5 6">
    <name type="scientific">Candidatus Fimimorpha faecalis</name>
    <dbReference type="NCBI Taxonomy" id="2840824"/>
    <lineage>
        <taxon>Bacteria</taxon>
        <taxon>Bacillati</taxon>
        <taxon>Bacillota</taxon>
        <taxon>Clostridia</taxon>
        <taxon>Eubacteriales</taxon>
        <taxon>Candidatus Fimimorpha</taxon>
    </lineage>
</organism>
<dbReference type="GO" id="GO:0046872">
    <property type="term" value="F:metal ion binding"/>
    <property type="evidence" value="ECO:0007669"/>
    <property type="project" value="UniProtKB-KW"/>
</dbReference>
<dbReference type="PROSITE" id="PS00198">
    <property type="entry name" value="4FE4S_FER_1"/>
    <property type="match status" value="1"/>
</dbReference>
<comment type="caution">
    <text evidence="5">The sequence shown here is derived from an EMBL/GenBank/DDBJ whole genome shotgun (WGS) entry which is preliminary data.</text>
</comment>
<dbReference type="GO" id="GO:0051536">
    <property type="term" value="F:iron-sulfur cluster binding"/>
    <property type="evidence" value="ECO:0007669"/>
    <property type="project" value="UniProtKB-KW"/>
</dbReference>
<dbReference type="InterPro" id="IPR020471">
    <property type="entry name" value="AKR"/>
</dbReference>
<dbReference type="PROSITE" id="PS51379">
    <property type="entry name" value="4FE4S_FER_2"/>
    <property type="match status" value="1"/>
</dbReference>
<reference evidence="5" key="1">
    <citation type="submission" date="2020-10" db="EMBL/GenBank/DDBJ databases">
        <authorList>
            <person name="Gilroy R."/>
        </authorList>
    </citation>
    <scope>NUCLEOTIDE SEQUENCE</scope>
    <source>
        <strain evidence="5">ChiW13-3771</strain>
    </source>
</reference>
<dbReference type="InterPro" id="IPR017896">
    <property type="entry name" value="4Fe4S_Fe-S-bd"/>
</dbReference>
<dbReference type="Gene3D" id="3.20.20.100">
    <property type="entry name" value="NADP-dependent oxidoreductase domain"/>
    <property type="match status" value="1"/>
</dbReference>
<dbReference type="PANTHER" id="PTHR43312:SF1">
    <property type="entry name" value="NADP-DEPENDENT OXIDOREDUCTASE DOMAIN-CONTAINING PROTEIN"/>
    <property type="match status" value="1"/>
</dbReference>
<dbReference type="SUPFAM" id="SSF46548">
    <property type="entry name" value="alpha-helical ferredoxin"/>
    <property type="match status" value="1"/>
</dbReference>
<dbReference type="InterPro" id="IPR036812">
    <property type="entry name" value="NAD(P)_OxRdtase_dom_sf"/>
</dbReference>
<evidence type="ECO:0000313" key="5">
    <source>
        <dbReference type="EMBL" id="HIR89352.1"/>
    </source>
</evidence>
<dbReference type="GO" id="GO:0016491">
    <property type="term" value="F:oxidoreductase activity"/>
    <property type="evidence" value="ECO:0007669"/>
    <property type="project" value="InterPro"/>
</dbReference>
<protein>
    <submittedName>
        <fullName evidence="5">Aldo/keto reductase</fullName>
    </submittedName>
</protein>
<dbReference type="PANTHER" id="PTHR43312">
    <property type="entry name" value="D-THREO-ALDOSE 1-DEHYDROGENASE"/>
    <property type="match status" value="1"/>
</dbReference>
<evidence type="ECO:0000256" key="3">
    <source>
        <dbReference type="ARBA" id="ARBA00023014"/>
    </source>
</evidence>
<keyword evidence="1" id="KW-0479">Metal-binding</keyword>
<dbReference type="AlphaFoldDB" id="A0A9D1EFE5"/>
<dbReference type="InterPro" id="IPR053135">
    <property type="entry name" value="AKR2_Oxidoreductase"/>
</dbReference>
<dbReference type="EMBL" id="DVHN01000134">
    <property type="protein sequence ID" value="HIR89352.1"/>
    <property type="molecule type" value="Genomic_DNA"/>
</dbReference>
<accession>A0A9D1EFE5</accession>